<sequence length="244" mass="28018">MHKFIAIIGSDIFHHNRAQLLIGNDYITIFPQSITTPVVGENENFNRFREYFQQKRGGDKAIHKNKPAIAANTNAREKSQDSSQDKSPCTCAIKGSCNKQYTQMCLPPSKEDYFFHTEEYFPIPDTDLSLDQIIQELQQLEIIGDKPLKFWDQQKTICTITPANPDLIITEKAIPASNEEINWFEIQIKELLDLGVIQRTQSPHRSAAFFVNNHAEQVRQKPGMVIDYKRLNDNTINHGYLIPI</sequence>
<dbReference type="InParanoid" id="A0A2K1WN37"/>
<protein>
    <submittedName>
        <fullName evidence="1">Uncharacterized protein</fullName>
    </submittedName>
</protein>
<dbReference type="AlphaFoldDB" id="A0A2K1WN37"/>
<reference evidence="1 2" key="1">
    <citation type="journal article" date="2006" name="Science">
        <title>The genome of black cottonwood, Populus trichocarpa (Torr. &amp; Gray).</title>
        <authorList>
            <person name="Tuskan G.A."/>
            <person name="Difazio S."/>
            <person name="Jansson S."/>
            <person name="Bohlmann J."/>
            <person name="Grigoriev I."/>
            <person name="Hellsten U."/>
            <person name="Putnam N."/>
            <person name="Ralph S."/>
            <person name="Rombauts S."/>
            <person name="Salamov A."/>
            <person name="Schein J."/>
            <person name="Sterck L."/>
            <person name="Aerts A."/>
            <person name="Bhalerao R.R."/>
            <person name="Bhalerao R.P."/>
            <person name="Blaudez D."/>
            <person name="Boerjan W."/>
            <person name="Brun A."/>
            <person name="Brunner A."/>
            <person name="Busov V."/>
            <person name="Campbell M."/>
            <person name="Carlson J."/>
            <person name="Chalot M."/>
            <person name="Chapman J."/>
            <person name="Chen G.L."/>
            <person name="Cooper D."/>
            <person name="Coutinho P.M."/>
            <person name="Couturier J."/>
            <person name="Covert S."/>
            <person name="Cronk Q."/>
            <person name="Cunningham R."/>
            <person name="Davis J."/>
            <person name="Degroeve S."/>
            <person name="Dejardin A."/>
            <person name="Depamphilis C."/>
            <person name="Detter J."/>
            <person name="Dirks B."/>
            <person name="Dubchak I."/>
            <person name="Duplessis S."/>
            <person name="Ehlting J."/>
            <person name="Ellis B."/>
            <person name="Gendler K."/>
            <person name="Goodstein D."/>
            <person name="Gribskov M."/>
            <person name="Grimwood J."/>
            <person name="Groover A."/>
            <person name="Gunter L."/>
            <person name="Hamberger B."/>
            <person name="Heinze B."/>
            <person name="Helariutta Y."/>
            <person name="Henrissat B."/>
            <person name="Holligan D."/>
            <person name="Holt R."/>
            <person name="Huang W."/>
            <person name="Islam-Faridi N."/>
            <person name="Jones S."/>
            <person name="Jones-Rhoades M."/>
            <person name="Jorgensen R."/>
            <person name="Joshi C."/>
            <person name="Kangasjarvi J."/>
            <person name="Karlsson J."/>
            <person name="Kelleher C."/>
            <person name="Kirkpatrick R."/>
            <person name="Kirst M."/>
            <person name="Kohler A."/>
            <person name="Kalluri U."/>
            <person name="Larimer F."/>
            <person name="Leebens-Mack J."/>
            <person name="Leple J.C."/>
            <person name="Locascio P."/>
            <person name="Lou Y."/>
            <person name="Lucas S."/>
            <person name="Martin F."/>
            <person name="Montanini B."/>
            <person name="Napoli C."/>
            <person name="Nelson D.R."/>
            <person name="Nelson C."/>
            <person name="Nieminen K."/>
            <person name="Nilsson O."/>
            <person name="Pereda V."/>
            <person name="Peter G."/>
            <person name="Philippe R."/>
            <person name="Pilate G."/>
            <person name="Poliakov A."/>
            <person name="Razumovskaya J."/>
            <person name="Richardson P."/>
            <person name="Rinaldi C."/>
            <person name="Ritland K."/>
            <person name="Rouze P."/>
            <person name="Ryaboy D."/>
            <person name="Schmutz J."/>
            <person name="Schrader J."/>
            <person name="Segerman B."/>
            <person name="Shin H."/>
            <person name="Siddiqui A."/>
            <person name="Sterky F."/>
            <person name="Terry A."/>
            <person name="Tsai C.J."/>
            <person name="Uberbacher E."/>
            <person name="Unneberg P."/>
            <person name="Vahala J."/>
            <person name="Wall K."/>
            <person name="Wessler S."/>
            <person name="Yang G."/>
            <person name="Yin T."/>
            <person name="Douglas C."/>
            <person name="Marra M."/>
            <person name="Sandberg G."/>
            <person name="Van de Peer Y."/>
            <person name="Rokhsar D."/>
        </authorList>
    </citation>
    <scope>NUCLEOTIDE SEQUENCE [LARGE SCALE GENOMIC DNA]</scope>
    <source>
        <strain evidence="2">cv. Nisqually</strain>
    </source>
</reference>
<organism evidence="1 2">
    <name type="scientific">Populus trichocarpa</name>
    <name type="common">Western balsam poplar</name>
    <name type="synonym">Populus balsamifera subsp. trichocarpa</name>
    <dbReference type="NCBI Taxonomy" id="3694"/>
    <lineage>
        <taxon>Eukaryota</taxon>
        <taxon>Viridiplantae</taxon>
        <taxon>Streptophyta</taxon>
        <taxon>Embryophyta</taxon>
        <taxon>Tracheophyta</taxon>
        <taxon>Spermatophyta</taxon>
        <taxon>Magnoliopsida</taxon>
        <taxon>eudicotyledons</taxon>
        <taxon>Gunneridae</taxon>
        <taxon>Pentapetalae</taxon>
        <taxon>rosids</taxon>
        <taxon>fabids</taxon>
        <taxon>Malpighiales</taxon>
        <taxon>Salicaceae</taxon>
        <taxon>Saliceae</taxon>
        <taxon>Populus</taxon>
    </lineage>
</organism>
<accession>A0A2K1WN37</accession>
<name>A0A2K1WN37_POPTR</name>
<evidence type="ECO:0000313" key="1">
    <source>
        <dbReference type="EMBL" id="PNS89941.1"/>
    </source>
</evidence>
<proteinExistence type="predicted"/>
<dbReference type="Gene3D" id="3.10.10.10">
    <property type="entry name" value="HIV Type 1 Reverse Transcriptase, subunit A, domain 1"/>
    <property type="match status" value="1"/>
</dbReference>
<evidence type="ECO:0000313" key="2">
    <source>
        <dbReference type="Proteomes" id="UP000006729"/>
    </source>
</evidence>
<dbReference type="SUPFAM" id="SSF56672">
    <property type="entry name" value="DNA/RNA polymerases"/>
    <property type="match status" value="1"/>
</dbReference>
<gene>
    <name evidence="1" type="ORF">POPTR_019G017800</name>
</gene>
<keyword evidence="2" id="KW-1185">Reference proteome</keyword>
<dbReference type="InterPro" id="IPR043502">
    <property type="entry name" value="DNA/RNA_pol_sf"/>
</dbReference>
<dbReference type="Proteomes" id="UP000006729">
    <property type="component" value="Chromosome 19"/>
</dbReference>
<dbReference type="EMBL" id="CM009308">
    <property type="protein sequence ID" value="PNS89941.1"/>
    <property type="molecule type" value="Genomic_DNA"/>
</dbReference>